<comment type="caution">
    <text evidence="2">The sequence shown here is derived from an EMBL/GenBank/DDBJ whole genome shotgun (WGS) entry which is preliminary data.</text>
</comment>
<evidence type="ECO:0000313" key="3">
    <source>
        <dbReference type="Proteomes" id="UP001318401"/>
    </source>
</evidence>
<dbReference type="EMBL" id="QDKN01000003">
    <property type="protein sequence ID" value="NPT30872.1"/>
    <property type="molecule type" value="Genomic_DNA"/>
</dbReference>
<evidence type="ECO:0000256" key="1">
    <source>
        <dbReference type="SAM" id="SignalP"/>
    </source>
</evidence>
<feature type="signal peptide" evidence="1">
    <location>
        <begin position="1"/>
        <end position="25"/>
    </location>
</feature>
<organism evidence="2 3">
    <name type="scientific">Vreelandella venusta</name>
    <dbReference type="NCBI Taxonomy" id="44935"/>
    <lineage>
        <taxon>Bacteria</taxon>
        <taxon>Pseudomonadati</taxon>
        <taxon>Pseudomonadota</taxon>
        <taxon>Gammaproteobacteria</taxon>
        <taxon>Oceanospirillales</taxon>
        <taxon>Halomonadaceae</taxon>
        <taxon>Vreelandella</taxon>
    </lineage>
</organism>
<reference evidence="2 3" key="1">
    <citation type="submission" date="2018-04" db="EMBL/GenBank/DDBJ databases">
        <authorList>
            <person name="Li G."/>
            <person name="Du W."/>
            <person name="Bai Y."/>
        </authorList>
    </citation>
    <scope>NUCLEOTIDE SEQUENCE [LARGE SCALE GENOMIC DNA]</scope>
    <source>
        <strain evidence="2 3">YYYZ-3</strain>
    </source>
</reference>
<keyword evidence="1" id="KW-0732">Signal</keyword>
<dbReference type="Proteomes" id="UP001318401">
    <property type="component" value="Unassembled WGS sequence"/>
</dbReference>
<accession>A0ABX2BAN8</accession>
<name>A0ABX2BAN8_9GAMM</name>
<proteinExistence type="predicted"/>
<dbReference type="RefSeq" id="WP_125747700.1">
    <property type="nucleotide sequence ID" value="NZ_CP034367.1"/>
</dbReference>
<evidence type="ECO:0000313" key="2">
    <source>
        <dbReference type="EMBL" id="NPT30872.1"/>
    </source>
</evidence>
<feature type="chain" id="PRO_5045461301" evidence="1">
    <location>
        <begin position="26"/>
        <end position="109"/>
    </location>
</feature>
<sequence length="109" mass="11853">MSNQRTNTKWAVALLALVAAMGMLAEGEAEDAERDVLVYCEGVAVFEAEKARGVPLENRTGHYDWDDSIDVAEQCPGMRPAAPASEPHYSAPAQLAMPETVPLHQLVQF</sequence>
<protein>
    <submittedName>
        <fullName evidence="2">Uncharacterized protein</fullName>
    </submittedName>
</protein>
<gene>
    <name evidence="2" type="ORF">DDR56_09890</name>
</gene>
<keyword evidence="3" id="KW-1185">Reference proteome</keyword>